<protein>
    <submittedName>
        <fullName evidence="2">WYL domain-containing protein</fullName>
    </submittedName>
</protein>
<reference evidence="2" key="2">
    <citation type="journal article" date="2022" name="Microbiol. Resour. Announc.">
        <title>Metagenome Sequencing to Explore Phylogenomics of Terrestrial Cyanobacteria.</title>
        <authorList>
            <person name="Ward R.D."/>
            <person name="Stajich J.E."/>
            <person name="Johansen J.R."/>
            <person name="Huntemann M."/>
            <person name="Clum A."/>
            <person name="Foster B."/>
            <person name="Foster B."/>
            <person name="Roux S."/>
            <person name="Palaniappan K."/>
            <person name="Varghese N."/>
            <person name="Mukherjee S."/>
            <person name="Reddy T.B.K."/>
            <person name="Daum C."/>
            <person name="Copeland A."/>
            <person name="Chen I.A."/>
            <person name="Ivanova N.N."/>
            <person name="Kyrpides N.C."/>
            <person name="Shapiro N."/>
            <person name="Eloe-Fadrosh E.A."/>
            <person name="Pietrasiak N."/>
        </authorList>
    </citation>
    <scope>NUCLEOTIDE SEQUENCE</scope>
    <source>
        <strain evidence="2">GSE-NOS-MK-12-04C</strain>
    </source>
</reference>
<dbReference type="Pfam" id="PF25583">
    <property type="entry name" value="WCX"/>
    <property type="match status" value="1"/>
</dbReference>
<feature type="domain" description="WCX" evidence="1">
    <location>
        <begin position="291"/>
        <end position="376"/>
    </location>
</feature>
<proteinExistence type="predicted"/>
<sequence length="381" mass="44065">MDKASERLLLLIATFLKYPGVGCPDSFESNKEKHHDAIAQVQKRFQEVAKSLNIELPSGYPAIPTLRKDLDLLRKYGILDKRMYRWGYYLGTGAMSIEELKVAINALFAQAKFQGHPQVRLIYQSLEKRLRGLNIELQGELFYPVRQHLNRAIVYTDPEEMVAKGQNKDNLYHQIPLVEKAISQGQAIEISRQVSPYNQNHLGIVQIYPLQLIYHDIAWYLLYEYCENGHFAIGRVNRFANYCKPSDTIRGIAAQHENLQKAYRLIEKGWGLKLGDVEEQHLELAGELELTPVKVRFYPPVATFILEGDRRHPSQEISNTIKDKSTGELLSVDYTVTLPQRSFDEFLLWLHRYMDAVQVISPPELVEKHHKAAQRLIHRYL</sequence>
<organism evidence="2 3">
    <name type="scientific">Cyanomargarita calcarea GSE-NOS-MK-12-04C</name>
    <dbReference type="NCBI Taxonomy" id="2839659"/>
    <lineage>
        <taxon>Bacteria</taxon>
        <taxon>Bacillati</taxon>
        <taxon>Cyanobacteriota</taxon>
        <taxon>Cyanophyceae</taxon>
        <taxon>Nostocales</taxon>
        <taxon>Cyanomargaritaceae</taxon>
        <taxon>Cyanomargarita</taxon>
    </lineage>
</organism>
<evidence type="ECO:0000313" key="3">
    <source>
        <dbReference type="Proteomes" id="UP000729701"/>
    </source>
</evidence>
<dbReference type="InterPro" id="IPR057727">
    <property type="entry name" value="WCX_dom"/>
</dbReference>
<dbReference type="AlphaFoldDB" id="A0A951QK21"/>
<evidence type="ECO:0000313" key="2">
    <source>
        <dbReference type="EMBL" id="MBW4667113.1"/>
    </source>
</evidence>
<comment type="caution">
    <text evidence="2">The sequence shown here is derived from an EMBL/GenBank/DDBJ whole genome shotgun (WGS) entry which is preliminary data.</text>
</comment>
<evidence type="ECO:0000259" key="1">
    <source>
        <dbReference type="Pfam" id="PF25583"/>
    </source>
</evidence>
<dbReference type="Proteomes" id="UP000729701">
    <property type="component" value="Unassembled WGS sequence"/>
</dbReference>
<name>A0A951QK21_9CYAN</name>
<reference evidence="2" key="1">
    <citation type="submission" date="2021-05" db="EMBL/GenBank/DDBJ databases">
        <authorList>
            <person name="Pietrasiak N."/>
            <person name="Ward R."/>
            <person name="Stajich J.E."/>
            <person name="Kurbessoian T."/>
        </authorList>
    </citation>
    <scope>NUCLEOTIDE SEQUENCE</scope>
    <source>
        <strain evidence="2">GSE-NOS-MK-12-04C</strain>
    </source>
</reference>
<gene>
    <name evidence="2" type="ORF">KME60_06605</name>
</gene>
<dbReference type="EMBL" id="JAHHGZ010000005">
    <property type="protein sequence ID" value="MBW4667113.1"/>
    <property type="molecule type" value="Genomic_DNA"/>
</dbReference>
<accession>A0A951QK21</accession>